<dbReference type="EMBL" id="BLXT01007780">
    <property type="protein sequence ID" value="GFO42326.1"/>
    <property type="molecule type" value="Genomic_DNA"/>
</dbReference>
<feature type="region of interest" description="Disordered" evidence="9">
    <location>
        <begin position="329"/>
        <end position="382"/>
    </location>
</feature>
<dbReference type="PANTHER" id="PTHR12326">
    <property type="entry name" value="PLECKSTRIN HOMOLOGY DOMAIN CONTAINING PROTEIN"/>
    <property type="match status" value="1"/>
</dbReference>
<feature type="compositionally biased region" description="Polar residues" evidence="9">
    <location>
        <begin position="703"/>
        <end position="712"/>
    </location>
</feature>
<evidence type="ECO:0000313" key="12">
    <source>
        <dbReference type="EMBL" id="GFO42326.1"/>
    </source>
</evidence>
<dbReference type="CDD" id="cd15489">
    <property type="entry name" value="PHD_SF"/>
    <property type="match status" value="1"/>
</dbReference>
<feature type="domain" description="RUN" evidence="11">
    <location>
        <begin position="46"/>
        <end position="192"/>
    </location>
</feature>
<dbReference type="SUPFAM" id="SSF140741">
    <property type="entry name" value="RUN domain-like"/>
    <property type="match status" value="2"/>
</dbReference>
<feature type="compositionally biased region" description="Low complexity" evidence="9">
    <location>
        <begin position="333"/>
        <end position="350"/>
    </location>
</feature>
<keyword evidence="3" id="KW-0479">Metal-binding</keyword>
<comment type="subcellular location">
    <subcellularLocation>
        <location evidence="1">Late endosome</location>
    </subcellularLocation>
</comment>
<feature type="compositionally biased region" description="Basic and acidic residues" evidence="9">
    <location>
        <begin position="717"/>
        <end position="734"/>
    </location>
</feature>
<feature type="compositionally biased region" description="Low complexity" evidence="9">
    <location>
        <begin position="293"/>
        <end position="303"/>
    </location>
</feature>
<organism evidence="12 13">
    <name type="scientific">Plakobranchus ocellatus</name>
    <dbReference type="NCBI Taxonomy" id="259542"/>
    <lineage>
        <taxon>Eukaryota</taxon>
        <taxon>Metazoa</taxon>
        <taxon>Spiralia</taxon>
        <taxon>Lophotrochozoa</taxon>
        <taxon>Mollusca</taxon>
        <taxon>Gastropoda</taxon>
        <taxon>Heterobranchia</taxon>
        <taxon>Euthyneura</taxon>
        <taxon>Panpulmonata</taxon>
        <taxon>Sacoglossa</taxon>
        <taxon>Placobranchoidea</taxon>
        <taxon>Plakobranchidae</taxon>
        <taxon>Plakobranchus</taxon>
    </lineage>
</organism>
<gene>
    <name evidence="12" type="ORF">PoB_006883100</name>
</gene>
<feature type="region of interest" description="Disordered" evidence="9">
    <location>
        <begin position="401"/>
        <end position="510"/>
    </location>
</feature>
<evidence type="ECO:0000256" key="5">
    <source>
        <dbReference type="ARBA" id="ARBA00022753"/>
    </source>
</evidence>
<dbReference type="InterPro" id="IPR037213">
    <property type="entry name" value="Run_dom_sf"/>
</dbReference>
<dbReference type="PANTHER" id="PTHR12326:SF12">
    <property type="entry name" value="PLECKSTRIN HOMOLOGY AND RUN DOMAIN CONTAINING M1"/>
    <property type="match status" value="1"/>
</dbReference>
<reference evidence="12 13" key="1">
    <citation type="journal article" date="2021" name="Elife">
        <title>Chloroplast acquisition without the gene transfer in kleptoplastic sea slugs, Plakobranchus ocellatus.</title>
        <authorList>
            <person name="Maeda T."/>
            <person name="Takahashi S."/>
            <person name="Yoshida T."/>
            <person name="Shimamura S."/>
            <person name="Takaki Y."/>
            <person name="Nagai Y."/>
            <person name="Toyoda A."/>
            <person name="Suzuki Y."/>
            <person name="Arimoto A."/>
            <person name="Ishii H."/>
            <person name="Satoh N."/>
            <person name="Nishiyama T."/>
            <person name="Hasebe M."/>
            <person name="Maruyama T."/>
            <person name="Minagawa J."/>
            <person name="Obokata J."/>
            <person name="Shigenobu S."/>
        </authorList>
    </citation>
    <scope>NUCLEOTIDE SEQUENCE [LARGE SCALE GENOMIC DNA]</scope>
</reference>
<keyword evidence="7" id="KW-0862">Zinc</keyword>
<dbReference type="PROSITE" id="PS50081">
    <property type="entry name" value="ZF_DAG_PE_2"/>
    <property type="match status" value="1"/>
</dbReference>
<feature type="region of interest" description="Disordered" evidence="9">
    <location>
        <begin position="672"/>
        <end position="735"/>
    </location>
</feature>
<protein>
    <submittedName>
        <fullName evidence="12">Pleckstrin homology domain-containing family m member 3</fullName>
    </submittedName>
</protein>
<feature type="region of interest" description="Disordered" evidence="9">
    <location>
        <begin position="1083"/>
        <end position="1111"/>
    </location>
</feature>
<dbReference type="PROSITE" id="PS50826">
    <property type="entry name" value="RUN"/>
    <property type="match status" value="1"/>
</dbReference>
<evidence type="ECO:0000313" key="13">
    <source>
        <dbReference type="Proteomes" id="UP000735302"/>
    </source>
</evidence>
<dbReference type="GO" id="GO:0008270">
    <property type="term" value="F:zinc ion binding"/>
    <property type="evidence" value="ECO:0007669"/>
    <property type="project" value="UniProtKB-KW"/>
</dbReference>
<dbReference type="Proteomes" id="UP000735302">
    <property type="component" value="Unassembled WGS sequence"/>
</dbReference>
<dbReference type="SMART" id="SM00593">
    <property type="entry name" value="RUN"/>
    <property type="match status" value="2"/>
</dbReference>
<evidence type="ECO:0000256" key="8">
    <source>
        <dbReference type="ARBA" id="ARBA00023006"/>
    </source>
</evidence>
<evidence type="ECO:0000256" key="2">
    <source>
        <dbReference type="ARBA" id="ARBA00022553"/>
    </source>
</evidence>
<dbReference type="InterPro" id="IPR002219">
    <property type="entry name" value="PKC_DAG/PE"/>
</dbReference>
<keyword evidence="2" id="KW-0597">Phosphoprotein</keyword>
<dbReference type="InterPro" id="IPR025258">
    <property type="entry name" value="RH_dom"/>
</dbReference>
<dbReference type="SMART" id="SM01175">
    <property type="entry name" value="DUF4206"/>
    <property type="match status" value="1"/>
</dbReference>
<keyword evidence="4" id="KW-0677">Repeat</keyword>
<feature type="domain" description="Phorbol-ester/DAG-type" evidence="10">
    <location>
        <begin position="1013"/>
        <end position="1066"/>
    </location>
</feature>
<dbReference type="Gene3D" id="1.20.58.900">
    <property type="match status" value="2"/>
</dbReference>
<comment type="caution">
    <text evidence="12">The sequence shown here is derived from an EMBL/GenBank/DDBJ whole genome shotgun (WGS) entry which is preliminary data.</text>
</comment>
<evidence type="ECO:0000256" key="4">
    <source>
        <dbReference type="ARBA" id="ARBA00022737"/>
    </source>
</evidence>
<dbReference type="Pfam" id="PF02759">
    <property type="entry name" value="RUN"/>
    <property type="match status" value="1"/>
</dbReference>
<evidence type="ECO:0000256" key="6">
    <source>
        <dbReference type="ARBA" id="ARBA00022771"/>
    </source>
</evidence>
<accession>A0AAV4DDU9</accession>
<keyword evidence="5" id="KW-0967">Endosome</keyword>
<evidence type="ECO:0000256" key="1">
    <source>
        <dbReference type="ARBA" id="ARBA00004603"/>
    </source>
</evidence>
<proteinExistence type="predicted"/>
<dbReference type="Pfam" id="PF13901">
    <property type="entry name" value="RH_dom"/>
    <property type="match status" value="1"/>
</dbReference>
<feature type="compositionally biased region" description="Basic and acidic residues" evidence="9">
    <location>
        <begin position="274"/>
        <end position="285"/>
    </location>
</feature>
<evidence type="ECO:0000259" key="11">
    <source>
        <dbReference type="PROSITE" id="PS50826"/>
    </source>
</evidence>
<feature type="compositionally biased region" description="Acidic residues" evidence="9">
    <location>
        <begin position="771"/>
        <end position="782"/>
    </location>
</feature>
<evidence type="ECO:0000256" key="3">
    <source>
        <dbReference type="ARBA" id="ARBA00022723"/>
    </source>
</evidence>
<dbReference type="GO" id="GO:0006914">
    <property type="term" value="P:autophagy"/>
    <property type="evidence" value="ECO:0007669"/>
    <property type="project" value="UniProtKB-KW"/>
</dbReference>
<feature type="compositionally biased region" description="Polar residues" evidence="9">
    <location>
        <begin position="497"/>
        <end position="508"/>
    </location>
</feature>
<feature type="compositionally biased region" description="Basic and acidic residues" evidence="9">
    <location>
        <begin position="680"/>
        <end position="690"/>
    </location>
</feature>
<keyword evidence="13" id="KW-1185">Reference proteome</keyword>
<dbReference type="AlphaFoldDB" id="A0AAV4DDU9"/>
<dbReference type="InterPro" id="IPR051366">
    <property type="entry name" value="DEF8"/>
</dbReference>
<evidence type="ECO:0000256" key="7">
    <source>
        <dbReference type="ARBA" id="ARBA00022833"/>
    </source>
</evidence>
<feature type="region of interest" description="Disordered" evidence="9">
    <location>
        <begin position="262"/>
        <end position="310"/>
    </location>
</feature>
<dbReference type="InterPro" id="IPR004012">
    <property type="entry name" value="Run_dom"/>
</dbReference>
<dbReference type="SMART" id="SM00109">
    <property type="entry name" value="C1"/>
    <property type="match status" value="1"/>
</dbReference>
<evidence type="ECO:0000259" key="10">
    <source>
        <dbReference type="PROSITE" id="PS50081"/>
    </source>
</evidence>
<dbReference type="GO" id="GO:0005770">
    <property type="term" value="C:late endosome"/>
    <property type="evidence" value="ECO:0007669"/>
    <property type="project" value="UniProtKB-SubCell"/>
</dbReference>
<evidence type="ECO:0000256" key="9">
    <source>
        <dbReference type="SAM" id="MobiDB-lite"/>
    </source>
</evidence>
<feature type="compositionally biased region" description="Polar residues" evidence="9">
    <location>
        <begin position="1097"/>
        <end position="1111"/>
    </location>
</feature>
<keyword evidence="8" id="KW-0072">Autophagy</keyword>
<feature type="region of interest" description="Disordered" evidence="9">
    <location>
        <begin position="766"/>
        <end position="822"/>
    </location>
</feature>
<sequence>MFRRNDQDNIHHANIKRGITSHFARMLKILQQKHIQQADSEGDEFVYSNDESNNLCSALEAVFLHGLKPPVTQKLSTYVGWTGSEDTSVYLNFWAVAEKFTHKNVISYLKSLRQITTEIGLCRAWIRLALNDGLMESYLHSVVVDEKSLKYFYRSSSYLRDIEQPGILKNYLTALNDGLMESYLHSVVVDEKSLKYFYRSSSYLRDIEQPGILKNYLTGLMSLTFSLSLNSSVLNDWNNSTLQLINNLSNVPAPIIRQVNTATQERSSGKVLHRRPEEQKSRNPEDPEPIVASRSSSITSNQSRGETQAMFSSIRDVEAIRRIIHAPSDSQVSYTPSDCSSSSLTSCPDPSGRPLHGSPFNEILGSPHLYPRPSQLPEKPPEAGDVKILVDIADDLEKDFATQLALSPPRPRSRKVTEKDAEILSPRSSVSSDVPIVPTAERHFDFVHQGSDFQPEPKQRNVSPSPRRSQTGFADENLVATPPSQASAQQKLEKTGHSSVHPSTSNNDIEPYDDIYAARVKSPSPSASEERTAKEKSFDELCAGLPAVKLDPLVQDAILKKVLGEIDKQADRDREARDLADSWKAKNILDQTGNHEYATASKLSTSPSSTSLLSGKSNINNPVQLQRQVLQDIQDNDPNSILEDKQFEQSSDTITNETLPASQYVIRDCGQKVSDQSGTARRESDGRSVEGEASEEEYGSGRFGNSLSSMMGWSSDIDPKQKPRHVEPREDNSRTESFASMLRSYMPGLSAQEPAVTLDQVIENLPGEKNSEDDDHEEESEDEKATGKDNPDGGLKRRGGSSKTSLSEQKEDSSLDDFEVLRPPSDSVCGQVEANSTQMIFLFRVPQEHGLSHQNFTCRGCSRPIGMIYGQPRKCSFDGGLYCYECHENMETYIPSSIVFDWDFRKKKVCTENYKFLTELESQALYDIEELNPKLYKHLPEMGELKILRERLCYLKSYLFTCSQKMAESLRQKVWPREHLYDRRDLYSITDLLQVQAGTLQRLIKDLVKYSSQHVYSCVLCSQKGYVCEICRNARIIYPFEVDTTVRCERCKAVYHKTCMTESLPCPKCERWGRRSNSNIMDDHPEDYGISPDQIARPSQHSATSLLSSTH</sequence>
<name>A0AAV4DDU9_9GAST</name>
<feature type="compositionally biased region" description="Basic and acidic residues" evidence="9">
    <location>
        <begin position="783"/>
        <end position="795"/>
    </location>
</feature>
<keyword evidence="6" id="KW-0863">Zinc-finger</keyword>
<feature type="compositionally biased region" description="Polar residues" evidence="9">
    <location>
        <begin position="460"/>
        <end position="472"/>
    </location>
</feature>